<reference evidence="4 6" key="2">
    <citation type="submission" date="2017-12" db="EMBL/GenBank/DDBJ databases">
        <title>FDA dAtabase for Regulatory Grade micrObial Sequences (FDA-ARGOS): Supporting development and validation of Infectious Disease Dx tests.</title>
        <authorList>
            <person name="Hoffmann M."/>
            <person name="Allard M."/>
            <person name="Evans P."/>
            <person name="Brown E."/>
            <person name="Tallon L."/>
            <person name="Sadzewicz L."/>
            <person name="Sengamalay N."/>
            <person name="Ott S."/>
            <person name="Godinez A."/>
            <person name="Nagaraj S."/>
            <person name="Vavikolanu K."/>
            <person name="Aluvathingal J."/>
            <person name="Nadendla S."/>
            <person name="Sichtig H."/>
        </authorList>
    </citation>
    <scope>NUCLEOTIDE SEQUENCE [LARGE SCALE GENOMIC DNA]</scope>
    <source>
        <strain evidence="4 6">FDAARGOS_148</strain>
    </source>
</reference>
<dbReference type="EMBL" id="PGWX01000574">
    <property type="protein sequence ID" value="PPJ69010.1"/>
    <property type="molecule type" value="Genomic_DNA"/>
</dbReference>
<reference evidence="5 7" key="1">
    <citation type="submission" date="2017-11" db="EMBL/GenBank/DDBJ databases">
        <authorList>
            <person name="Founou R.C."/>
            <person name="Founou L."/>
            <person name="Allam M."/>
            <person name="Ismail A."/>
            <person name="Essack S.Y."/>
        </authorList>
    </citation>
    <scope>NUCLEOTIDE SEQUENCE [LARGE SCALE GENOMIC DNA]</scope>
    <source>
        <strain evidence="5 7">G811N2B1</strain>
    </source>
</reference>
<keyword evidence="2" id="KW-1133">Transmembrane helix</keyword>
<evidence type="ECO:0000313" key="3">
    <source>
        <dbReference type="EMBL" id="MDT4285558.1"/>
    </source>
</evidence>
<name>A0A2K0A5L6_STAHA</name>
<evidence type="ECO:0000313" key="7">
    <source>
        <dbReference type="Proteomes" id="UP000238153"/>
    </source>
</evidence>
<accession>A0A2K0A5L6</accession>
<dbReference type="EMBL" id="JAVSOO010000002">
    <property type="protein sequence ID" value="MDT4285558.1"/>
    <property type="molecule type" value="Genomic_DNA"/>
</dbReference>
<dbReference type="Proteomes" id="UP000053523">
    <property type="component" value="Unassembled WGS sequence"/>
</dbReference>
<dbReference type="Proteomes" id="UP001269271">
    <property type="component" value="Unassembled WGS sequence"/>
</dbReference>
<feature type="compositionally biased region" description="Polar residues" evidence="1">
    <location>
        <begin position="53"/>
        <end position="64"/>
    </location>
</feature>
<feature type="compositionally biased region" description="Low complexity" evidence="1">
    <location>
        <begin position="85"/>
        <end position="95"/>
    </location>
</feature>
<feature type="region of interest" description="Disordered" evidence="1">
    <location>
        <begin position="49"/>
        <end position="106"/>
    </location>
</feature>
<keyword evidence="8" id="KW-1185">Reference proteome</keyword>
<evidence type="ECO:0000313" key="5">
    <source>
        <dbReference type="EMBL" id="PPJ69010.1"/>
    </source>
</evidence>
<comment type="caution">
    <text evidence="4">The sequence shown here is derived from an EMBL/GenBank/DDBJ whole genome shotgun (WGS) entry which is preliminary data.</text>
</comment>
<dbReference type="AlphaFoldDB" id="A0A2K0A5L6"/>
<evidence type="ECO:0000313" key="4">
    <source>
        <dbReference type="EMBL" id="PNN20310.1"/>
    </source>
</evidence>
<dbReference type="EMBL" id="LORN02000015">
    <property type="protein sequence ID" value="PNN20310.1"/>
    <property type="molecule type" value="Genomic_DNA"/>
</dbReference>
<protein>
    <submittedName>
        <fullName evidence="4">Uncharacterized protein</fullName>
    </submittedName>
</protein>
<keyword evidence="2" id="KW-0472">Membrane</keyword>
<proteinExistence type="predicted"/>
<sequence length="106" mass="11203">MGKPLTKPVKIAISIYLAMVLLVCSSYLVLILVGSLQGNDMSSSVLDTDHQHINSVTKDSNEGINDTKLNKASATSDDVAKEETVSNTNDTISNTDTEKVGASSSD</sequence>
<dbReference type="Proteomes" id="UP000238153">
    <property type="component" value="Unassembled WGS sequence"/>
</dbReference>
<keyword evidence="2" id="KW-0812">Transmembrane</keyword>
<evidence type="ECO:0000313" key="6">
    <source>
        <dbReference type="Proteomes" id="UP000053523"/>
    </source>
</evidence>
<organism evidence="4 6">
    <name type="scientific">Staphylococcus haemolyticus</name>
    <dbReference type="NCBI Taxonomy" id="1283"/>
    <lineage>
        <taxon>Bacteria</taxon>
        <taxon>Bacillati</taxon>
        <taxon>Bacillota</taxon>
        <taxon>Bacilli</taxon>
        <taxon>Bacillales</taxon>
        <taxon>Staphylococcaceae</taxon>
        <taxon>Staphylococcus</taxon>
    </lineage>
</organism>
<evidence type="ECO:0000256" key="2">
    <source>
        <dbReference type="SAM" id="Phobius"/>
    </source>
</evidence>
<evidence type="ECO:0000313" key="8">
    <source>
        <dbReference type="Proteomes" id="UP001269271"/>
    </source>
</evidence>
<reference evidence="3 8" key="3">
    <citation type="submission" date="2023-08" db="EMBL/GenBank/DDBJ databases">
        <title>Genomic surveillance of Staphylococcus haemolyticus neonatal outbreak in southern France.</title>
        <authorList>
            <person name="Magnan C."/>
            <person name="Morsli M."/>
            <person name="Thiery B."/>
            <person name="Salipante F."/>
            <person name="Attar J."/>
            <person name="Massimo D.M."/>
            <person name="Ory J."/>
            <person name="Pantel A."/>
            <person name="Lavigne J.-P."/>
        </authorList>
    </citation>
    <scope>NUCLEOTIDE SEQUENCE [LARGE SCALE GENOMIC DNA]</scope>
    <source>
        <strain evidence="3 8">NSH026</strain>
    </source>
</reference>
<evidence type="ECO:0000256" key="1">
    <source>
        <dbReference type="SAM" id="MobiDB-lite"/>
    </source>
</evidence>
<gene>
    <name evidence="4" type="ORF">AL503_005740</name>
    <name evidence="5" type="ORF">CV019_14360</name>
    <name evidence="3" type="ORF">RO950_00790</name>
</gene>
<feature type="transmembrane region" description="Helical" evidence="2">
    <location>
        <begin position="12"/>
        <end position="33"/>
    </location>
</feature>
<dbReference type="RefSeq" id="WP_016930804.1">
    <property type="nucleotide sequence ID" value="NZ_CAJCFW010000029.1"/>
</dbReference>